<feature type="region of interest" description="Disordered" evidence="5">
    <location>
        <begin position="123"/>
        <end position="147"/>
    </location>
</feature>
<dbReference type="PANTHER" id="PTHR46577">
    <property type="entry name" value="HTH-TYPE TRANSCRIPTIONAL REGULATORY PROTEIN GABR"/>
    <property type="match status" value="1"/>
</dbReference>
<dbReference type="Pfam" id="PF00392">
    <property type="entry name" value="GntR"/>
    <property type="match status" value="1"/>
</dbReference>
<organism evidence="7 8">
    <name type="scientific">Leucobacter iarius</name>
    <dbReference type="NCBI Taxonomy" id="333963"/>
    <lineage>
        <taxon>Bacteria</taxon>
        <taxon>Bacillati</taxon>
        <taxon>Actinomycetota</taxon>
        <taxon>Actinomycetes</taxon>
        <taxon>Micrococcales</taxon>
        <taxon>Microbacteriaceae</taxon>
        <taxon>Leucobacter</taxon>
    </lineage>
</organism>
<dbReference type="PANTHER" id="PTHR46577:SF1">
    <property type="entry name" value="HTH-TYPE TRANSCRIPTIONAL REGULATORY PROTEIN GABR"/>
    <property type="match status" value="1"/>
</dbReference>
<proteinExistence type="predicted"/>
<feature type="domain" description="HTH gntR-type" evidence="6">
    <location>
        <begin position="17"/>
        <end position="85"/>
    </location>
</feature>
<keyword evidence="8" id="KW-1185">Reference proteome</keyword>
<evidence type="ECO:0000259" key="6">
    <source>
        <dbReference type="PROSITE" id="PS50949"/>
    </source>
</evidence>
<reference evidence="7 8" key="1">
    <citation type="journal article" date="2019" name="Int. J. Syst. Evol. Microbiol.">
        <title>The Global Catalogue of Microorganisms (GCM) 10K type strain sequencing project: providing services to taxonomists for standard genome sequencing and annotation.</title>
        <authorList>
            <consortium name="The Broad Institute Genomics Platform"/>
            <consortium name="The Broad Institute Genome Sequencing Center for Infectious Disease"/>
            <person name="Wu L."/>
            <person name="Ma J."/>
        </authorList>
    </citation>
    <scope>NUCLEOTIDE SEQUENCE [LARGE SCALE GENOMIC DNA]</scope>
    <source>
        <strain evidence="7 8">JCM 14736</strain>
    </source>
</reference>
<dbReference type="Proteomes" id="UP001500851">
    <property type="component" value="Unassembled WGS sequence"/>
</dbReference>
<dbReference type="SMART" id="SM00345">
    <property type="entry name" value="HTH_GNTR"/>
    <property type="match status" value="1"/>
</dbReference>
<dbReference type="InterPro" id="IPR036388">
    <property type="entry name" value="WH-like_DNA-bd_sf"/>
</dbReference>
<evidence type="ECO:0000256" key="1">
    <source>
        <dbReference type="ARBA" id="ARBA00022898"/>
    </source>
</evidence>
<dbReference type="InterPro" id="IPR000524">
    <property type="entry name" value="Tscrpt_reg_HTH_GntR"/>
</dbReference>
<comment type="caution">
    <text evidence="7">The sequence shown here is derived from an EMBL/GenBank/DDBJ whole genome shotgun (WGS) entry which is preliminary data.</text>
</comment>
<dbReference type="SUPFAM" id="SSF46785">
    <property type="entry name" value="Winged helix' DNA-binding domain"/>
    <property type="match status" value="1"/>
</dbReference>
<evidence type="ECO:0000256" key="2">
    <source>
        <dbReference type="ARBA" id="ARBA00023015"/>
    </source>
</evidence>
<protein>
    <recommendedName>
        <fullName evidence="6">HTH gntR-type domain-containing protein</fullName>
    </recommendedName>
</protein>
<dbReference type="RefSeq" id="WP_344032740.1">
    <property type="nucleotide sequence ID" value="NZ_BAAAOB010000003.1"/>
</dbReference>
<dbReference type="InterPro" id="IPR051446">
    <property type="entry name" value="HTH_trans_reg/aminotransferase"/>
</dbReference>
<name>A0ABN2LNX3_9MICO</name>
<dbReference type="PROSITE" id="PS50949">
    <property type="entry name" value="HTH_GNTR"/>
    <property type="match status" value="1"/>
</dbReference>
<evidence type="ECO:0000313" key="7">
    <source>
        <dbReference type="EMBL" id="GAA1795175.1"/>
    </source>
</evidence>
<evidence type="ECO:0000256" key="5">
    <source>
        <dbReference type="SAM" id="MobiDB-lite"/>
    </source>
</evidence>
<sequence>MTEPAGASGATRSAGAAGTADAIAAHFRGVIAAGILADGERLPTVRQTAGDAGVALGTAARAYRILESEGLIETRIGSGTRVARGVSALPRPVAQRLRALVAEAQDHGLSVAEVQDALAAIWGQGLDPGDPGPGHETREPDPTAPPR</sequence>
<evidence type="ECO:0000256" key="3">
    <source>
        <dbReference type="ARBA" id="ARBA00023125"/>
    </source>
</evidence>
<gene>
    <name evidence="7" type="ORF">GCM10009768_25330</name>
</gene>
<evidence type="ECO:0000256" key="4">
    <source>
        <dbReference type="ARBA" id="ARBA00023163"/>
    </source>
</evidence>
<keyword evidence="2" id="KW-0805">Transcription regulation</keyword>
<keyword evidence="3" id="KW-0238">DNA-binding</keyword>
<dbReference type="CDD" id="cd07377">
    <property type="entry name" value="WHTH_GntR"/>
    <property type="match status" value="1"/>
</dbReference>
<accession>A0ABN2LNX3</accession>
<keyword evidence="4" id="KW-0804">Transcription</keyword>
<evidence type="ECO:0000313" key="8">
    <source>
        <dbReference type="Proteomes" id="UP001500851"/>
    </source>
</evidence>
<dbReference type="InterPro" id="IPR036390">
    <property type="entry name" value="WH_DNA-bd_sf"/>
</dbReference>
<dbReference type="EMBL" id="BAAAOB010000003">
    <property type="protein sequence ID" value="GAA1795175.1"/>
    <property type="molecule type" value="Genomic_DNA"/>
</dbReference>
<dbReference type="Gene3D" id="1.10.10.10">
    <property type="entry name" value="Winged helix-like DNA-binding domain superfamily/Winged helix DNA-binding domain"/>
    <property type="match status" value="1"/>
</dbReference>
<keyword evidence="1" id="KW-0663">Pyridoxal phosphate</keyword>